<reference evidence="3" key="1">
    <citation type="journal article" date="2020" name="Stud. Mycol.">
        <title>101 Dothideomycetes genomes: a test case for predicting lifestyles and emergence of pathogens.</title>
        <authorList>
            <person name="Haridas S."/>
            <person name="Albert R."/>
            <person name="Binder M."/>
            <person name="Bloem J."/>
            <person name="Labutti K."/>
            <person name="Salamov A."/>
            <person name="Andreopoulos B."/>
            <person name="Baker S."/>
            <person name="Barry K."/>
            <person name="Bills G."/>
            <person name="Bluhm B."/>
            <person name="Cannon C."/>
            <person name="Castanera R."/>
            <person name="Culley D."/>
            <person name="Daum C."/>
            <person name="Ezra D."/>
            <person name="Gonzalez J."/>
            <person name="Henrissat B."/>
            <person name="Kuo A."/>
            <person name="Liang C."/>
            <person name="Lipzen A."/>
            <person name="Lutzoni F."/>
            <person name="Magnuson J."/>
            <person name="Mondo S."/>
            <person name="Nolan M."/>
            <person name="Ohm R."/>
            <person name="Pangilinan J."/>
            <person name="Park H.-J."/>
            <person name="Ramirez L."/>
            <person name="Alfaro M."/>
            <person name="Sun H."/>
            <person name="Tritt A."/>
            <person name="Yoshinaga Y."/>
            <person name="Zwiers L.-H."/>
            <person name="Turgeon B."/>
            <person name="Goodwin S."/>
            <person name="Spatafora J."/>
            <person name="Crous P."/>
            <person name="Grigoriev I."/>
        </authorList>
    </citation>
    <scope>NUCLEOTIDE SEQUENCE</scope>
    <source>
        <strain evidence="3">ATCC 74209</strain>
    </source>
</reference>
<dbReference type="PANTHER" id="PTHR39142:SF1">
    <property type="entry name" value="AEL197CP"/>
    <property type="match status" value="1"/>
</dbReference>
<evidence type="ECO:0000313" key="4">
    <source>
        <dbReference type="Proteomes" id="UP000799536"/>
    </source>
</evidence>
<dbReference type="Pfam" id="PF12929">
    <property type="entry name" value="Mid1"/>
    <property type="match status" value="1"/>
</dbReference>
<dbReference type="PANTHER" id="PTHR39142">
    <property type="entry name" value="MID1P"/>
    <property type="match status" value="1"/>
</dbReference>
<dbReference type="Proteomes" id="UP000799536">
    <property type="component" value="Unassembled WGS sequence"/>
</dbReference>
<keyword evidence="1" id="KW-1015">Disulfide bond</keyword>
<comment type="caution">
    <text evidence="3">The sequence shown here is derived from an EMBL/GenBank/DDBJ whole genome shotgun (WGS) entry which is preliminary data.</text>
</comment>
<dbReference type="EMBL" id="ML993856">
    <property type="protein sequence ID" value="KAF2205438.1"/>
    <property type="molecule type" value="Genomic_DNA"/>
</dbReference>
<organism evidence="3 4">
    <name type="scientific">Delitschia confertaspora ATCC 74209</name>
    <dbReference type="NCBI Taxonomy" id="1513339"/>
    <lineage>
        <taxon>Eukaryota</taxon>
        <taxon>Fungi</taxon>
        <taxon>Dikarya</taxon>
        <taxon>Ascomycota</taxon>
        <taxon>Pezizomycotina</taxon>
        <taxon>Dothideomycetes</taxon>
        <taxon>Pleosporomycetidae</taxon>
        <taxon>Pleosporales</taxon>
        <taxon>Delitschiaceae</taxon>
        <taxon>Delitschia</taxon>
    </lineage>
</organism>
<accession>A0A9P4JZM3</accession>
<dbReference type="InterPro" id="IPR020067">
    <property type="entry name" value="Frizzled_dom"/>
</dbReference>
<feature type="domain" description="FZ" evidence="2">
    <location>
        <begin position="427"/>
        <end position="595"/>
    </location>
</feature>
<dbReference type="InterPro" id="IPR024338">
    <property type="entry name" value="MID1/Yam8"/>
</dbReference>
<evidence type="ECO:0000256" key="1">
    <source>
        <dbReference type="ARBA" id="ARBA00023157"/>
    </source>
</evidence>
<dbReference type="PROSITE" id="PS50038">
    <property type="entry name" value="FZ"/>
    <property type="match status" value="1"/>
</dbReference>
<dbReference type="GO" id="GO:0098703">
    <property type="term" value="P:calcium ion import across plasma membrane"/>
    <property type="evidence" value="ECO:0007669"/>
    <property type="project" value="InterPro"/>
</dbReference>
<gene>
    <name evidence="3" type="ORF">GQ43DRAFT_459976</name>
</gene>
<name>A0A9P4JZM3_9PLEO</name>
<sequence>MQLPKLTPLQSRLLASLIASCLLIIIWISFQPHHFVYAADLKPSLSSTEYTYDEIPHGTHDAQILQLDAEEDGSYQPEFQYFDRSIIGRAADGVHSLTNNVKYLLDIKPGDTANFVFGTDEVNGKKGNPGTGLPSDLNARDLDEEELVTGVEVTRNGTGELRRDPDISGEWIEPLAQRQTGRQVYISINTCRQPSANGTTTSEAPPQLTLYISTSQKNQKPGPENEDGLVGKPIPLDGGYANLTLQTSSDVFIGVSAPSVDKNWDGNWHFEIAASIDSIYHAVNDSDAYSYLVDTDSSSTLFITEKLTEENATADEKLKWLNMPGAFTMYAFAQDNKDVKGLERSYCGLQEQFNKAANIQVTTHMIPQGIEGVPRGQFHVQGLNASSKYYGYVALNGNGTTDGLDVPGNAVVTGGGQVWKQFSWTTKSDGNCQVIFNLPFCTSIAHAVPANPSLFPDTASLAKKYDDAARELYGNFNKSLSQIACNTTGTAQYSLARNCSDCASDYKNWLCQVLMPRCEDFSHPAGLDKGLIPRNINAPFLNGSIPSINATLMSERNRRYYNNSRNPSIDEDIKPGPYKELLPCDDLCNNIVRSCPAQLGFGCPEGGARRWSYGIRSGNEFELTCGFPGAVKDLNVPKNGGLMMRGLDLGIMMTAATMVWMLLV</sequence>
<keyword evidence="4" id="KW-1185">Reference proteome</keyword>
<dbReference type="AlphaFoldDB" id="A0A9P4JZM3"/>
<protein>
    <recommendedName>
        <fullName evidence="2">FZ domain-containing protein</fullName>
    </recommendedName>
</protein>
<evidence type="ECO:0000259" key="2">
    <source>
        <dbReference type="PROSITE" id="PS50038"/>
    </source>
</evidence>
<dbReference type="InterPro" id="IPR036790">
    <property type="entry name" value="Frizzled_dom_sf"/>
</dbReference>
<dbReference type="OrthoDB" id="5405745at2759"/>
<dbReference type="GO" id="GO:0005262">
    <property type="term" value="F:calcium channel activity"/>
    <property type="evidence" value="ECO:0007669"/>
    <property type="project" value="InterPro"/>
</dbReference>
<dbReference type="Gene3D" id="1.10.2000.10">
    <property type="entry name" value="Frizzled cysteine-rich domain"/>
    <property type="match status" value="1"/>
</dbReference>
<evidence type="ECO:0000313" key="3">
    <source>
        <dbReference type="EMBL" id="KAF2205438.1"/>
    </source>
</evidence>
<proteinExistence type="predicted"/>